<name>A0A017H2T3_9FUSO</name>
<dbReference type="Proteomes" id="UP000031184">
    <property type="component" value="Unassembled WGS sequence"/>
</dbReference>
<proteinExistence type="predicted"/>
<dbReference type="PATRIC" id="fig|1226633.4.peg.1221"/>
<comment type="caution">
    <text evidence="1">The sequence shown here is derived from an EMBL/GenBank/DDBJ whole genome shotgun (WGS) entry which is preliminary data.</text>
</comment>
<dbReference type="AlphaFoldDB" id="A0A017H2T3"/>
<dbReference type="SUPFAM" id="SSF46689">
    <property type="entry name" value="Homeodomain-like"/>
    <property type="match status" value="1"/>
</dbReference>
<reference evidence="1 2" key="1">
    <citation type="submission" date="2013-08" db="EMBL/GenBank/DDBJ databases">
        <title>An opportunistic ruminal bacterium that causes liver abscesses in cattle.</title>
        <authorList>
            <person name="Benahmed F.H."/>
            <person name="Rasmussen M."/>
            <person name="Harbottle H."/>
            <person name="Soppet D."/>
            <person name="Nagaraja T.G."/>
            <person name="Davidson M."/>
        </authorList>
    </citation>
    <scope>NUCLEOTIDE SEQUENCE [LARGE SCALE GENOMIC DNA]</scope>
    <source>
        <strain evidence="1 2">B35</strain>
    </source>
</reference>
<dbReference type="InterPro" id="IPR009057">
    <property type="entry name" value="Homeodomain-like_sf"/>
</dbReference>
<evidence type="ECO:0000313" key="2">
    <source>
        <dbReference type="Proteomes" id="UP000031184"/>
    </source>
</evidence>
<gene>
    <name evidence="1" type="ORF">C095_06060</name>
</gene>
<sequence>MARRVVFDREKIVEKAFKMLKKEGMEAITARKLGDYMKASPAPIYNSFRSMEELKEVLIQKAKILFLEYIQNNRTELPFLNMGLGFCIFAKEESNLFRNIFLNPNTEGNIIEQFREVSQQEIIKDNRFDNISEEKRTELFFDCWTYAQGLASFIALGQIEATEAELIDMLLRGPGYLIHRKLEEYGVK</sequence>
<dbReference type="OrthoDB" id="66596at2"/>
<dbReference type="GeneID" id="75076045"/>
<evidence type="ECO:0000313" key="1">
    <source>
        <dbReference type="EMBL" id="KID49219.1"/>
    </source>
</evidence>
<protein>
    <submittedName>
        <fullName evidence="1">Transcriptional regulator</fullName>
    </submittedName>
</protein>
<dbReference type="EMBL" id="AUZI01000014">
    <property type="protein sequence ID" value="KID49219.1"/>
    <property type="molecule type" value="Genomic_DNA"/>
</dbReference>
<dbReference type="Gene3D" id="1.10.357.10">
    <property type="entry name" value="Tetracycline Repressor, domain 2"/>
    <property type="match status" value="1"/>
</dbReference>
<organism evidence="1 2">
    <name type="scientific">Fusobacterium necrophorum subsp. funduliforme B35</name>
    <dbReference type="NCBI Taxonomy" id="1226633"/>
    <lineage>
        <taxon>Bacteria</taxon>
        <taxon>Fusobacteriati</taxon>
        <taxon>Fusobacteriota</taxon>
        <taxon>Fusobacteriia</taxon>
        <taxon>Fusobacteriales</taxon>
        <taxon>Fusobacteriaceae</taxon>
        <taxon>Fusobacterium</taxon>
    </lineage>
</organism>
<accession>A0A017H2T3</accession>
<dbReference type="RefSeq" id="WP_005954934.1">
    <property type="nucleotide sequence ID" value="NZ_AOJP01000013.1"/>
</dbReference>